<evidence type="ECO:0000256" key="5">
    <source>
        <dbReference type="ARBA" id="ARBA00023015"/>
    </source>
</evidence>
<comment type="caution">
    <text evidence="11">The sequence shown here is derived from an EMBL/GenBank/DDBJ whole genome shotgun (WGS) entry which is preliminary data.</text>
</comment>
<accession>A0AAD8VXW9</accession>
<dbReference type="Proteomes" id="UP001231189">
    <property type="component" value="Unassembled WGS sequence"/>
</dbReference>
<dbReference type="AlphaFoldDB" id="A0AAD8VXW9"/>
<feature type="region of interest" description="Disordered" evidence="9">
    <location>
        <begin position="1"/>
        <end position="41"/>
    </location>
</feature>
<dbReference type="PANTHER" id="PTHR45801">
    <property type="entry name" value="OS07G0101800 PROTEIN"/>
    <property type="match status" value="1"/>
</dbReference>
<dbReference type="SUPFAM" id="SSF57667">
    <property type="entry name" value="beta-beta-alpha zinc fingers"/>
    <property type="match status" value="1"/>
</dbReference>
<organism evidence="11 12">
    <name type="scientific">Lolium multiflorum</name>
    <name type="common">Italian ryegrass</name>
    <name type="synonym">Lolium perenne subsp. multiflorum</name>
    <dbReference type="NCBI Taxonomy" id="4521"/>
    <lineage>
        <taxon>Eukaryota</taxon>
        <taxon>Viridiplantae</taxon>
        <taxon>Streptophyta</taxon>
        <taxon>Embryophyta</taxon>
        <taxon>Tracheophyta</taxon>
        <taxon>Spermatophyta</taxon>
        <taxon>Magnoliopsida</taxon>
        <taxon>Liliopsida</taxon>
        <taxon>Poales</taxon>
        <taxon>Poaceae</taxon>
        <taxon>BOP clade</taxon>
        <taxon>Pooideae</taxon>
        <taxon>Poodae</taxon>
        <taxon>Poeae</taxon>
        <taxon>Poeae Chloroplast Group 2 (Poeae type)</taxon>
        <taxon>Loliodinae</taxon>
        <taxon>Loliinae</taxon>
        <taxon>Lolium</taxon>
    </lineage>
</organism>
<evidence type="ECO:0000256" key="7">
    <source>
        <dbReference type="ARBA" id="ARBA00023242"/>
    </source>
</evidence>
<evidence type="ECO:0000313" key="12">
    <source>
        <dbReference type="Proteomes" id="UP001231189"/>
    </source>
</evidence>
<dbReference type="GO" id="GO:0005634">
    <property type="term" value="C:nucleus"/>
    <property type="evidence" value="ECO:0007669"/>
    <property type="project" value="UniProtKB-SubCell"/>
</dbReference>
<proteinExistence type="predicted"/>
<evidence type="ECO:0000259" key="10">
    <source>
        <dbReference type="PROSITE" id="PS50157"/>
    </source>
</evidence>
<evidence type="ECO:0000256" key="6">
    <source>
        <dbReference type="ARBA" id="ARBA00023163"/>
    </source>
</evidence>
<dbReference type="InterPro" id="IPR036236">
    <property type="entry name" value="Znf_C2H2_sf"/>
</dbReference>
<evidence type="ECO:0000256" key="8">
    <source>
        <dbReference type="PROSITE-ProRule" id="PRU00042"/>
    </source>
</evidence>
<evidence type="ECO:0000256" key="9">
    <source>
        <dbReference type="SAM" id="MobiDB-lite"/>
    </source>
</evidence>
<dbReference type="EMBL" id="JAUUTY010000006">
    <property type="protein sequence ID" value="KAK1620853.1"/>
    <property type="molecule type" value="Genomic_DNA"/>
</dbReference>
<evidence type="ECO:0000256" key="4">
    <source>
        <dbReference type="ARBA" id="ARBA00022833"/>
    </source>
</evidence>
<sequence>MELGDHGTKGEGGRRTLSGDDNKQQRLNDDSDDEGTRQPYNCTFCRRGFPTAQALGGHMNIHRKDRGRASTPPKVAEITLLQAQRAALPQLELRLFESGHVADATDRGKEQGSARYRRKHYIAMDSERRQEEEDEELDLELRLGW</sequence>
<dbReference type="GO" id="GO:0008270">
    <property type="term" value="F:zinc ion binding"/>
    <property type="evidence" value="ECO:0007669"/>
    <property type="project" value="UniProtKB-KW"/>
</dbReference>
<feature type="compositionally biased region" description="Basic and acidic residues" evidence="9">
    <location>
        <begin position="1"/>
        <end position="29"/>
    </location>
</feature>
<dbReference type="InterPro" id="IPR052426">
    <property type="entry name" value="Plant_dev_regulator"/>
</dbReference>
<dbReference type="Gene3D" id="3.30.160.60">
    <property type="entry name" value="Classic Zinc Finger"/>
    <property type="match status" value="1"/>
</dbReference>
<protein>
    <recommendedName>
        <fullName evidence="10">C2H2-type domain-containing protein</fullName>
    </recommendedName>
</protein>
<keyword evidence="5" id="KW-0805">Transcription regulation</keyword>
<keyword evidence="3 8" id="KW-0863">Zinc-finger</keyword>
<feature type="domain" description="C2H2-type" evidence="10">
    <location>
        <begin position="40"/>
        <end position="67"/>
    </location>
</feature>
<evidence type="ECO:0000256" key="3">
    <source>
        <dbReference type="ARBA" id="ARBA00022771"/>
    </source>
</evidence>
<evidence type="ECO:0000256" key="1">
    <source>
        <dbReference type="ARBA" id="ARBA00004123"/>
    </source>
</evidence>
<name>A0AAD8VXW9_LOLMU</name>
<keyword evidence="6" id="KW-0804">Transcription</keyword>
<reference evidence="11" key="1">
    <citation type="submission" date="2023-07" db="EMBL/GenBank/DDBJ databases">
        <title>A chromosome-level genome assembly of Lolium multiflorum.</title>
        <authorList>
            <person name="Chen Y."/>
            <person name="Copetti D."/>
            <person name="Kolliker R."/>
            <person name="Studer B."/>
        </authorList>
    </citation>
    <scope>NUCLEOTIDE SEQUENCE</scope>
    <source>
        <strain evidence="11">02402/16</strain>
        <tissue evidence="11">Leaf</tissue>
    </source>
</reference>
<keyword evidence="7" id="KW-0539">Nucleus</keyword>
<evidence type="ECO:0000313" key="11">
    <source>
        <dbReference type="EMBL" id="KAK1620853.1"/>
    </source>
</evidence>
<keyword evidence="12" id="KW-1185">Reference proteome</keyword>
<dbReference type="Pfam" id="PF13912">
    <property type="entry name" value="zf-C2H2_6"/>
    <property type="match status" value="1"/>
</dbReference>
<keyword evidence="2" id="KW-0479">Metal-binding</keyword>
<dbReference type="InterPro" id="IPR013087">
    <property type="entry name" value="Znf_C2H2_type"/>
</dbReference>
<comment type="subcellular location">
    <subcellularLocation>
        <location evidence="1">Nucleus</location>
    </subcellularLocation>
</comment>
<dbReference type="PANTHER" id="PTHR45801:SF117">
    <property type="entry name" value="OS07G0417400 PROTEIN"/>
    <property type="match status" value="1"/>
</dbReference>
<keyword evidence="4" id="KW-0862">Zinc</keyword>
<evidence type="ECO:0000256" key="2">
    <source>
        <dbReference type="ARBA" id="ARBA00022723"/>
    </source>
</evidence>
<dbReference type="PROSITE" id="PS50157">
    <property type="entry name" value="ZINC_FINGER_C2H2_2"/>
    <property type="match status" value="1"/>
</dbReference>
<dbReference type="PROSITE" id="PS00028">
    <property type="entry name" value="ZINC_FINGER_C2H2_1"/>
    <property type="match status" value="1"/>
</dbReference>
<gene>
    <name evidence="11" type="ORF">QYE76_026370</name>
</gene>